<proteinExistence type="predicted"/>
<evidence type="ECO:0000313" key="1">
    <source>
        <dbReference type="EMBL" id="UUV98715.1"/>
    </source>
</evidence>
<evidence type="ECO:0000313" key="2">
    <source>
        <dbReference type="Proteomes" id="UP001058273"/>
    </source>
</evidence>
<name>A0ABY5NYH9_9ENTE</name>
<keyword evidence="2" id="KW-1185">Reference proteome</keyword>
<sequence length="59" mass="6997">MNVVEKINKKIVELKKEEERLVTKRLSELGNSINYIENEIEIQRCNAQIDILQELLEEI</sequence>
<protein>
    <submittedName>
        <fullName evidence="1">Uncharacterized protein</fullName>
    </submittedName>
</protein>
<dbReference type="Proteomes" id="UP001058273">
    <property type="component" value="Chromosome"/>
</dbReference>
<dbReference type="EMBL" id="CP102451">
    <property type="protein sequence ID" value="UUV98715.1"/>
    <property type="molecule type" value="Genomic_DNA"/>
</dbReference>
<accession>A0ABY5NYH9</accession>
<reference evidence="1" key="1">
    <citation type="submission" date="2022-08" db="EMBL/GenBank/DDBJ databases">
        <title>Genome sequence of Vagococcus luciliae DSM 112651.</title>
        <authorList>
            <person name="Juan G."/>
            <person name="Anja P."/>
            <person name="Rolf D."/>
            <person name="Kampfer P."/>
            <person name="Vilcinskas A."/>
        </authorList>
    </citation>
    <scope>NUCLEOTIDE SEQUENCE</scope>
    <source>
        <strain evidence="1">G314FT</strain>
    </source>
</reference>
<gene>
    <name evidence="1" type="ORF">G314FT_08690</name>
</gene>
<reference evidence="1" key="2">
    <citation type="submission" date="2022-08" db="EMBL/GenBank/DDBJ databases">
        <authorList>
            <person name="Poehlein A."/>
            <person name="Guzman J."/>
            <person name="Daniel R."/>
            <person name="Vilcinskas A."/>
        </authorList>
    </citation>
    <scope>NUCLEOTIDE SEQUENCE</scope>
    <source>
        <strain evidence="1">G314FT</strain>
    </source>
</reference>
<dbReference type="RefSeq" id="WP_257702219.1">
    <property type="nucleotide sequence ID" value="NZ_CP102451.1"/>
</dbReference>
<organism evidence="1 2">
    <name type="scientific">Vagococcus luciliae</name>
    <dbReference type="NCBI Taxonomy" id="2920380"/>
    <lineage>
        <taxon>Bacteria</taxon>
        <taxon>Bacillati</taxon>
        <taxon>Bacillota</taxon>
        <taxon>Bacilli</taxon>
        <taxon>Lactobacillales</taxon>
        <taxon>Enterococcaceae</taxon>
        <taxon>Vagococcus</taxon>
    </lineage>
</organism>